<evidence type="ECO:0000313" key="3">
    <source>
        <dbReference type="Proteomes" id="UP001501509"/>
    </source>
</evidence>
<accession>A0ABN3QJN4</accession>
<protein>
    <submittedName>
        <fullName evidence="2">Uncharacterized protein</fullName>
    </submittedName>
</protein>
<reference evidence="2 3" key="1">
    <citation type="journal article" date="2019" name="Int. J. Syst. Evol. Microbiol.">
        <title>The Global Catalogue of Microorganisms (GCM) 10K type strain sequencing project: providing services to taxonomists for standard genome sequencing and annotation.</title>
        <authorList>
            <consortium name="The Broad Institute Genomics Platform"/>
            <consortium name="The Broad Institute Genome Sequencing Center for Infectious Disease"/>
            <person name="Wu L."/>
            <person name="Ma J."/>
        </authorList>
    </citation>
    <scope>NUCLEOTIDE SEQUENCE [LARGE SCALE GENOMIC DNA]</scope>
    <source>
        <strain evidence="2 3">JCM 6833</strain>
    </source>
</reference>
<proteinExistence type="predicted"/>
<feature type="region of interest" description="Disordered" evidence="1">
    <location>
        <begin position="46"/>
        <end position="65"/>
    </location>
</feature>
<name>A0ABN3QJN4_9ACTN</name>
<evidence type="ECO:0000313" key="2">
    <source>
        <dbReference type="EMBL" id="GAA2627943.1"/>
    </source>
</evidence>
<dbReference type="Proteomes" id="UP001501509">
    <property type="component" value="Unassembled WGS sequence"/>
</dbReference>
<evidence type="ECO:0000256" key="1">
    <source>
        <dbReference type="SAM" id="MobiDB-lite"/>
    </source>
</evidence>
<organism evidence="2 3">
    <name type="scientific">Actinomadura fulvescens</name>
    <dbReference type="NCBI Taxonomy" id="46160"/>
    <lineage>
        <taxon>Bacteria</taxon>
        <taxon>Bacillati</taxon>
        <taxon>Actinomycetota</taxon>
        <taxon>Actinomycetes</taxon>
        <taxon>Streptosporangiales</taxon>
        <taxon>Thermomonosporaceae</taxon>
        <taxon>Actinomadura</taxon>
    </lineage>
</organism>
<comment type="caution">
    <text evidence="2">The sequence shown here is derived from an EMBL/GenBank/DDBJ whole genome shotgun (WGS) entry which is preliminary data.</text>
</comment>
<keyword evidence="3" id="KW-1185">Reference proteome</keyword>
<dbReference type="RefSeq" id="WP_344547380.1">
    <property type="nucleotide sequence ID" value="NZ_BAAATD010000013.1"/>
</dbReference>
<dbReference type="EMBL" id="BAAATD010000013">
    <property type="protein sequence ID" value="GAA2627943.1"/>
    <property type="molecule type" value="Genomic_DNA"/>
</dbReference>
<gene>
    <name evidence="2" type="ORF">GCM10010411_76470</name>
</gene>
<sequence length="65" mass="7288">MRIHHDAVTIADVATGDTRPSALAEPDPETLMAYLMVFVPDLYDKAEIAERGPEPRPQQEPETQR</sequence>